<evidence type="ECO:0000256" key="2">
    <source>
        <dbReference type="ARBA" id="ARBA00004606"/>
    </source>
</evidence>
<evidence type="ECO:0000313" key="14">
    <source>
        <dbReference type="Proteomes" id="UP000700334"/>
    </source>
</evidence>
<evidence type="ECO:0000256" key="5">
    <source>
        <dbReference type="ARBA" id="ARBA00022679"/>
    </source>
</evidence>
<evidence type="ECO:0000256" key="3">
    <source>
        <dbReference type="ARBA" id="ARBA00010413"/>
    </source>
</evidence>
<keyword evidence="6" id="KW-0812">Transmembrane</keyword>
<evidence type="ECO:0000256" key="9">
    <source>
        <dbReference type="ARBA" id="ARBA00023136"/>
    </source>
</evidence>
<keyword evidence="8" id="KW-1133">Transmembrane helix</keyword>
<evidence type="ECO:0000256" key="12">
    <source>
        <dbReference type="SAM" id="SignalP"/>
    </source>
</evidence>
<feature type="chain" id="PRO_5035189157" evidence="12">
    <location>
        <begin position="20"/>
        <end position="305"/>
    </location>
</feature>
<comment type="similarity">
    <text evidence="3">Belongs to the glycosyltransferase 6 family.</text>
</comment>
<evidence type="ECO:0000313" key="13">
    <source>
        <dbReference type="EMBL" id="KAG8518674.1"/>
    </source>
</evidence>
<gene>
    <name evidence="13" type="ORF">J0S82_018153</name>
</gene>
<dbReference type="PANTHER" id="PTHR10462">
    <property type="entry name" value="GLYCOSYLTRANSFERASE-RELATED"/>
    <property type="match status" value="1"/>
</dbReference>
<dbReference type="GO" id="GO:0005794">
    <property type="term" value="C:Golgi apparatus"/>
    <property type="evidence" value="ECO:0007669"/>
    <property type="project" value="TreeGrafter"/>
</dbReference>
<comment type="caution">
    <text evidence="13">The sequence shown here is derived from an EMBL/GenBank/DDBJ whole genome shotgun (WGS) entry which is preliminary data.</text>
</comment>
<evidence type="ECO:0000256" key="6">
    <source>
        <dbReference type="ARBA" id="ARBA00022692"/>
    </source>
</evidence>
<dbReference type="OrthoDB" id="8948753at2759"/>
<comment type="cofactor">
    <cofactor evidence="1">
        <name>Mn(2+)</name>
        <dbReference type="ChEBI" id="CHEBI:29035"/>
    </cofactor>
</comment>
<feature type="region of interest" description="Disordered" evidence="11">
    <location>
        <begin position="183"/>
        <end position="234"/>
    </location>
</feature>
<feature type="signal peptide" evidence="12">
    <location>
        <begin position="1"/>
        <end position="19"/>
    </location>
</feature>
<protein>
    <submittedName>
        <fullName evidence="13">Glycosyltransferase 6 domain-containing protein 1</fullName>
    </submittedName>
</protein>
<dbReference type="Proteomes" id="UP000700334">
    <property type="component" value="Unassembled WGS sequence"/>
</dbReference>
<sequence length="305" mass="31890">MSPKRRVLLLLALALLLLAAQRRLRSPGAELRLSDWFDPSSAGTPAHPCINVPLEGQTRQQERLEGENETGAREPGTPGRGGQLWGCARPRRRERPPGPGGGSAAGRAPATIGQSGPSLRGPGPALLGERLRSTRDGASSSPAAPLVTEGAAGPPGPSSLSPWALGLDRGRGGGVAVLQCCPSPLPAGQGRQGTAGADRAPEGGDGRGSRGQAGPGRPPGPRPAAQVSPRLDRSRPDVVTLTDWRAPVIWEGTFDREALRQHYRARNLTIGLAVFAAGRSGRPSRRRDARPLGLPLVSERLLLLR</sequence>
<dbReference type="EMBL" id="JAGFMF010011628">
    <property type="protein sequence ID" value="KAG8518674.1"/>
    <property type="molecule type" value="Genomic_DNA"/>
</dbReference>
<keyword evidence="4" id="KW-0328">Glycosyltransferase</keyword>
<dbReference type="GO" id="GO:0016758">
    <property type="term" value="F:hexosyltransferase activity"/>
    <property type="evidence" value="ECO:0007669"/>
    <property type="project" value="InterPro"/>
</dbReference>
<feature type="compositionally biased region" description="Basic and acidic residues" evidence="11">
    <location>
        <begin position="60"/>
        <end position="72"/>
    </location>
</feature>
<feature type="region of interest" description="Disordered" evidence="11">
    <location>
        <begin position="59"/>
        <end position="165"/>
    </location>
</feature>
<evidence type="ECO:0000256" key="7">
    <source>
        <dbReference type="ARBA" id="ARBA00022968"/>
    </source>
</evidence>
<evidence type="ECO:0000256" key="8">
    <source>
        <dbReference type="ARBA" id="ARBA00022989"/>
    </source>
</evidence>
<dbReference type="Pfam" id="PF03414">
    <property type="entry name" value="Glyco_transf_6"/>
    <property type="match status" value="1"/>
</dbReference>
<accession>A0A8J6AZK4</accession>
<reference evidence="13" key="1">
    <citation type="journal article" date="2021" name="Evol. Appl.">
        <title>The genome of the Pyrenean desman and the effects of bottlenecks and inbreeding on the genomic landscape of an endangered species.</title>
        <authorList>
            <person name="Escoda L."/>
            <person name="Castresana J."/>
        </authorList>
    </citation>
    <scope>NUCLEOTIDE SEQUENCE</scope>
    <source>
        <strain evidence="13">IBE-C5619</strain>
    </source>
</reference>
<dbReference type="SUPFAM" id="SSF53448">
    <property type="entry name" value="Nucleotide-diphospho-sugar transferases"/>
    <property type="match status" value="1"/>
</dbReference>
<dbReference type="Gene3D" id="3.90.550.10">
    <property type="entry name" value="Spore Coat Polysaccharide Biosynthesis Protein SpsA, Chain A"/>
    <property type="match status" value="1"/>
</dbReference>
<keyword evidence="5" id="KW-0808">Transferase</keyword>
<dbReference type="GO" id="GO:0031982">
    <property type="term" value="C:vesicle"/>
    <property type="evidence" value="ECO:0007669"/>
    <property type="project" value="TreeGrafter"/>
</dbReference>
<keyword evidence="7" id="KW-0735">Signal-anchor</keyword>
<keyword evidence="12" id="KW-0732">Signal</keyword>
<keyword evidence="10" id="KW-0325">Glycoprotein</keyword>
<evidence type="ECO:0000256" key="4">
    <source>
        <dbReference type="ARBA" id="ARBA00022676"/>
    </source>
</evidence>
<dbReference type="GO" id="GO:0016020">
    <property type="term" value="C:membrane"/>
    <property type="evidence" value="ECO:0007669"/>
    <property type="project" value="UniProtKB-SubCell"/>
</dbReference>
<evidence type="ECO:0000256" key="10">
    <source>
        <dbReference type="ARBA" id="ARBA00023180"/>
    </source>
</evidence>
<dbReference type="GO" id="GO:0005975">
    <property type="term" value="P:carbohydrate metabolic process"/>
    <property type="evidence" value="ECO:0007669"/>
    <property type="project" value="InterPro"/>
</dbReference>
<proteinExistence type="inferred from homology"/>
<name>A0A8J6AZK4_GALPY</name>
<keyword evidence="14" id="KW-1185">Reference proteome</keyword>
<dbReference type="InterPro" id="IPR005076">
    <property type="entry name" value="Glyco_trans_6"/>
</dbReference>
<comment type="subcellular location">
    <subcellularLocation>
        <location evidence="2">Membrane</location>
        <topology evidence="2">Single-pass type II membrane protein</topology>
    </subcellularLocation>
</comment>
<feature type="compositionally biased region" description="Basic and acidic residues" evidence="11">
    <location>
        <begin position="199"/>
        <end position="208"/>
    </location>
</feature>
<keyword evidence="9" id="KW-0472">Membrane</keyword>
<dbReference type="InterPro" id="IPR029044">
    <property type="entry name" value="Nucleotide-diphossugar_trans"/>
</dbReference>
<dbReference type="AlphaFoldDB" id="A0A8J6AZK4"/>
<organism evidence="13 14">
    <name type="scientific">Galemys pyrenaicus</name>
    <name type="common">Iberian desman</name>
    <name type="synonym">Pyrenean desman</name>
    <dbReference type="NCBI Taxonomy" id="202257"/>
    <lineage>
        <taxon>Eukaryota</taxon>
        <taxon>Metazoa</taxon>
        <taxon>Chordata</taxon>
        <taxon>Craniata</taxon>
        <taxon>Vertebrata</taxon>
        <taxon>Euteleostomi</taxon>
        <taxon>Mammalia</taxon>
        <taxon>Eutheria</taxon>
        <taxon>Laurasiatheria</taxon>
        <taxon>Eulipotyphla</taxon>
        <taxon>Talpidae</taxon>
        <taxon>Galemys</taxon>
    </lineage>
</organism>
<dbReference type="PANTHER" id="PTHR10462:SF27">
    <property type="entry name" value="GLYCOSYLTRANSFERASE 6 DOMAIN-CONTAINING PROTEIN 1-RELATED"/>
    <property type="match status" value="1"/>
</dbReference>
<evidence type="ECO:0000256" key="11">
    <source>
        <dbReference type="SAM" id="MobiDB-lite"/>
    </source>
</evidence>
<evidence type="ECO:0000256" key="1">
    <source>
        <dbReference type="ARBA" id="ARBA00001936"/>
    </source>
</evidence>